<dbReference type="InterPro" id="IPR006674">
    <property type="entry name" value="HD_domain"/>
</dbReference>
<dbReference type="EMBL" id="NMTW01000053">
    <property type="protein sequence ID" value="PDX74307.1"/>
    <property type="molecule type" value="Genomic_DNA"/>
</dbReference>
<dbReference type="Proteomes" id="UP000260783">
    <property type="component" value="Unassembled WGS sequence"/>
</dbReference>
<dbReference type="EMBL" id="QVES01000001">
    <property type="protein sequence ID" value="RGB90451.1"/>
    <property type="molecule type" value="Genomic_DNA"/>
</dbReference>
<dbReference type="GeneID" id="75069066"/>
<accession>A0A2A6ZWP1</accession>
<evidence type="ECO:0000313" key="7">
    <source>
        <dbReference type="EMBL" id="RGC02552.1"/>
    </source>
</evidence>
<evidence type="ECO:0000313" key="6">
    <source>
        <dbReference type="EMBL" id="RGB90451.1"/>
    </source>
</evidence>
<name>A0A2A6ZWP1_9FIRM</name>
<dbReference type="AlphaFoldDB" id="A0A2A6ZWP1"/>
<evidence type="ECO:0000313" key="8">
    <source>
        <dbReference type="Proteomes" id="UP000219901"/>
    </source>
</evidence>
<sequence>MQLSVTERERLYAILEKYDQNPKVQQMREFIQHGDVTTYQHCKNVVLVSCWLNHRLHLGADETSLAVGAFLHDFYLYDWHKKGTFHGIRRLFEMHGFSHPGCACVNAEQVFHITKKEQSIISSHMWPLTFRHVPSCREAIIVCLADKYCAVVESMFKHSRVAAAKNANGEYNEW</sequence>
<reference evidence="11 12" key="4">
    <citation type="submission" date="2018-08" db="EMBL/GenBank/DDBJ databases">
        <title>A genome reference for cultivated species of the human gut microbiota.</title>
        <authorList>
            <person name="Zou Y."/>
            <person name="Xue W."/>
            <person name="Luo G."/>
        </authorList>
    </citation>
    <scope>NUCLEOTIDE SEQUENCE [LARGE SCALE GENOMIC DNA]</scope>
    <source>
        <strain evidence="7 12">AF29-11BH</strain>
        <strain evidence="6 11">AF31-14AC</strain>
    </source>
</reference>
<dbReference type="EMBL" id="PRLF01000001">
    <property type="protein sequence ID" value="RAW67304.1"/>
    <property type="molecule type" value="Genomic_DNA"/>
</dbReference>
<reference evidence="8 9" key="1">
    <citation type="journal article" date="2017" name="Front. Microbiol.">
        <title>New Insights into the Diversity of the Genus Faecalibacterium.</title>
        <authorList>
            <person name="Benevides L."/>
            <person name="Burman S."/>
            <person name="Martin R."/>
            <person name="Robert V."/>
            <person name="Thomas M."/>
            <person name="Miquel S."/>
            <person name="Chain F."/>
            <person name="Sokol H."/>
            <person name="Bermudez-Humaran L.G."/>
            <person name="Morrison M."/>
            <person name="Langella P."/>
            <person name="Azevedo V.A."/>
            <person name="Chatel J.M."/>
            <person name="Soares S."/>
        </authorList>
    </citation>
    <scope>NUCLEOTIDE SEQUENCE [LARGE SCALE GENOMIC DNA]</scope>
    <source>
        <strain evidence="3 8">CNCM I 4546</strain>
        <strain evidence="4 9">CNCM I 4573</strain>
    </source>
</reference>
<proteinExistence type="predicted"/>
<dbReference type="RefSeq" id="WP_005926293.1">
    <property type="nucleotide sequence ID" value="NZ_CABKNH010000001.1"/>
</dbReference>
<keyword evidence="3" id="KW-0378">Hydrolase</keyword>
<dbReference type="Proteomes" id="UP000260782">
    <property type="component" value="Unassembled WGS sequence"/>
</dbReference>
<organism evidence="3 8">
    <name type="scientific">Faecalibacterium prausnitzii</name>
    <dbReference type="NCBI Taxonomy" id="853"/>
    <lineage>
        <taxon>Bacteria</taxon>
        <taxon>Bacillati</taxon>
        <taxon>Bacillota</taxon>
        <taxon>Clostridia</taxon>
        <taxon>Eubacteriales</taxon>
        <taxon>Oscillospiraceae</taxon>
        <taxon>Faecalibacterium</taxon>
    </lineage>
</organism>
<dbReference type="Proteomes" id="UP000462091">
    <property type="component" value="Unassembled WGS sequence"/>
</dbReference>
<evidence type="ECO:0000313" key="13">
    <source>
        <dbReference type="Proteomes" id="UP000462091"/>
    </source>
</evidence>
<feature type="domain" description="HD" evidence="1">
    <location>
        <begin position="38"/>
        <end position="150"/>
    </location>
</feature>
<reference evidence="3" key="2">
    <citation type="submission" date="2017-07" db="EMBL/GenBank/DDBJ databases">
        <authorList>
            <person name="Sun Z.S."/>
            <person name="Albrecht U."/>
            <person name="Echele G."/>
            <person name="Lee C.C."/>
        </authorList>
    </citation>
    <scope>NUCLEOTIDE SEQUENCE</scope>
    <source>
        <strain evidence="3">CNCM I 4546</strain>
        <strain evidence="4">CNCM I 4573</strain>
    </source>
</reference>
<dbReference type="Proteomes" id="UP000219901">
    <property type="component" value="Unassembled WGS sequence"/>
</dbReference>
<dbReference type="GO" id="GO:0016787">
    <property type="term" value="F:hydrolase activity"/>
    <property type="evidence" value="ECO:0007669"/>
    <property type="project" value="UniProtKB-KW"/>
</dbReference>
<dbReference type="SUPFAM" id="SSF109604">
    <property type="entry name" value="HD-domain/PDEase-like"/>
    <property type="match status" value="1"/>
</dbReference>
<dbReference type="EMBL" id="NMTV01000071">
    <property type="protein sequence ID" value="PDX71314.1"/>
    <property type="molecule type" value="Genomic_DNA"/>
</dbReference>
<evidence type="ECO:0000313" key="2">
    <source>
        <dbReference type="EMBL" id="MSC50661.1"/>
    </source>
</evidence>
<reference evidence="2 13" key="5">
    <citation type="journal article" date="2019" name="Nat. Med.">
        <title>A library of human gut bacterial isolates paired with longitudinal multiomics data enables mechanistic microbiome research.</title>
        <authorList>
            <person name="Poyet M."/>
            <person name="Groussin M."/>
            <person name="Gibbons S.M."/>
            <person name="Avila-Pacheco J."/>
            <person name="Jiang X."/>
            <person name="Kearney S.M."/>
            <person name="Perrotta A.R."/>
            <person name="Berdy B."/>
            <person name="Zhao S."/>
            <person name="Lieberman T.D."/>
            <person name="Swanson P.K."/>
            <person name="Smith M."/>
            <person name="Roesemann S."/>
            <person name="Alexander J.E."/>
            <person name="Rich S.A."/>
            <person name="Livny J."/>
            <person name="Vlamakis H."/>
            <person name="Clish C."/>
            <person name="Bullock K."/>
            <person name="Deik A."/>
            <person name="Scott J."/>
            <person name="Pierce K.A."/>
            <person name="Xavier R.J."/>
            <person name="Alm E.J."/>
        </authorList>
    </citation>
    <scope>NUCLEOTIDE SEQUENCE [LARGE SCALE GENOMIC DNA]</scope>
    <source>
        <strain evidence="2 13">BIOML-B1</strain>
    </source>
</reference>
<reference evidence="5 10" key="3">
    <citation type="submission" date="2018-02" db="EMBL/GenBank/DDBJ databases">
        <title>Complete genome sequencing of Faecalibacterium prausnitzii strains isolated from the human gut.</title>
        <authorList>
            <person name="Fitzgerald B.C."/>
            <person name="Shkoporov A.N."/>
            <person name="Ross P.R."/>
            <person name="Hill C."/>
        </authorList>
    </citation>
    <scope>NUCLEOTIDE SEQUENCE [LARGE SCALE GENOMIC DNA]</scope>
    <source>
        <strain evidence="5 10">APC924/119</strain>
    </source>
</reference>
<evidence type="ECO:0000313" key="9">
    <source>
        <dbReference type="Proteomes" id="UP000220157"/>
    </source>
</evidence>
<evidence type="ECO:0000313" key="10">
    <source>
        <dbReference type="Proteomes" id="UP000250550"/>
    </source>
</evidence>
<protein>
    <submittedName>
        <fullName evidence="3">HD family phosphohydrolase</fullName>
    </submittedName>
</protein>
<dbReference type="EMBL" id="QVEW01000001">
    <property type="protein sequence ID" value="RGC02552.1"/>
    <property type="molecule type" value="Genomic_DNA"/>
</dbReference>
<dbReference type="Pfam" id="PF01966">
    <property type="entry name" value="HD"/>
    <property type="match status" value="1"/>
</dbReference>
<evidence type="ECO:0000259" key="1">
    <source>
        <dbReference type="Pfam" id="PF01966"/>
    </source>
</evidence>
<evidence type="ECO:0000313" key="11">
    <source>
        <dbReference type="Proteomes" id="UP000260782"/>
    </source>
</evidence>
<evidence type="ECO:0000313" key="5">
    <source>
        <dbReference type="EMBL" id="RAW67304.1"/>
    </source>
</evidence>
<evidence type="ECO:0000313" key="4">
    <source>
        <dbReference type="EMBL" id="PDX74307.1"/>
    </source>
</evidence>
<evidence type="ECO:0000313" key="3">
    <source>
        <dbReference type="EMBL" id="PDX71314.1"/>
    </source>
</evidence>
<dbReference type="Gene3D" id="1.10.3210.10">
    <property type="entry name" value="Hypothetical protein af1432"/>
    <property type="match status" value="1"/>
</dbReference>
<comment type="caution">
    <text evidence="3">The sequence shown here is derived from an EMBL/GenBank/DDBJ whole genome shotgun (WGS) entry which is preliminary data.</text>
</comment>
<dbReference type="Proteomes" id="UP000250550">
    <property type="component" value="Unassembled WGS sequence"/>
</dbReference>
<evidence type="ECO:0000313" key="12">
    <source>
        <dbReference type="Proteomes" id="UP000260783"/>
    </source>
</evidence>
<dbReference type="Proteomes" id="UP000220157">
    <property type="component" value="Unassembled WGS sequence"/>
</dbReference>
<gene>
    <name evidence="5" type="ORF">C4N21_01105</name>
    <name evidence="3" type="ORF">CGS55_14110</name>
    <name evidence="4" type="ORF">CGS56_14840</name>
    <name evidence="7" type="ORF">DWZ04_01470</name>
    <name evidence="6" type="ORF">DWZ25_01255</name>
    <name evidence="2" type="ORF">GKE10_01800</name>
</gene>
<dbReference type="EMBL" id="WKQM01000002">
    <property type="protein sequence ID" value="MSC50661.1"/>
    <property type="molecule type" value="Genomic_DNA"/>
</dbReference>